<sequence length="287" mass="33195">MGTGLFLQSLQENSEERTSVKTRQRLYPSLPNADRHEICLPVGSSREGRRFSGPKCEESPNSSRVGLKAQIVLLEEQRKELLSINKKWAKEYRTMVQYYKEKVRYLKAVSLHDSSEEEGGNEGEKRVTFHVKKADRRTGEGKAAVVTAEEEEEAEELRLLNSTLTRRGQHQHEEIRRLNKALEEALCGSRPGGGNGETLPDIWKHQAEVYKEDFLKERRDRERLKERYLELEKRSRKAQEELHLLKSQVIRMKPTHTCSCVNPAKSPAWDICSVNRQQRCYTADSKC</sequence>
<evidence type="ECO:0000313" key="5">
    <source>
        <dbReference type="Proteomes" id="UP000694383"/>
    </source>
</evidence>
<dbReference type="GeneTree" id="ENSGT00760000120378"/>
<dbReference type="GO" id="GO:0071222">
    <property type="term" value="P:cellular response to lipopolysaccharide"/>
    <property type="evidence" value="ECO:0007669"/>
    <property type="project" value="TreeGrafter"/>
</dbReference>
<accession>A0A8C7Z059</accession>
<protein>
    <recommendedName>
        <fullName evidence="6">TNFAIP3-interacting protein 3</fullName>
    </recommendedName>
</protein>
<keyword evidence="1 2" id="KW-0175">Coiled coil</keyword>
<evidence type="ECO:0008006" key="6">
    <source>
        <dbReference type="Google" id="ProtNLM"/>
    </source>
</evidence>
<dbReference type="PANTHER" id="PTHR31882">
    <property type="entry name" value="TNFAIP3-INTERACTING PROTEIN COILED COIL FAMILY MEMBER"/>
    <property type="match status" value="1"/>
</dbReference>
<feature type="compositionally biased region" description="Polar residues" evidence="3">
    <location>
        <begin position="1"/>
        <end position="12"/>
    </location>
</feature>
<dbReference type="Ensembl" id="ENSOSIT00000036022.1">
    <property type="protein sequence ID" value="ENSOSIP00000034174.1"/>
    <property type="gene ID" value="ENSOSIG00000017226.1"/>
</dbReference>
<reference evidence="4" key="1">
    <citation type="submission" date="2025-08" db="UniProtKB">
        <authorList>
            <consortium name="Ensembl"/>
        </authorList>
    </citation>
    <scope>IDENTIFICATION</scope>
</reference>
<feature type="region of interest" description="Disordered" evidence="3">
    <location>
        <begin position="1"/>
        <end position="22"/>
    </location>
</feature>
<evidence type="ECO:0000313" key="4">
    <source>
        <dbReference type="Ensembl" id="ENSOSIP00000034174.1"/>
    </source>
</evidence>
<evidence type="ECO:0000256" key="2">
    <source>
        <dbReference type="SAM" id="Coils"/>
    </source>
</evidence>
<dbReference type="GO" id="GO:0005737">
    <property type="term" value="C:cytoplasm"/>
    <property type="evidence" value="ECO:0007669"/>
    <property type="project" value="UniProtKB-ARBA"/>
</dbReference>
<dbReference type="Proteomes" id="UP000694383">
    <property type="component" value="Unplaced"/>
</dbReference>
<evidence type="ECO:0000256" key="3">
    <source>
        <dbReference type="SAM" id="MobiDB-lite"/>
    </source>
</evidence>
<dbReference type="GO" id="GO:0006357">
    <property type="term" value="P:regulation of transcription by RNA polymerase II"/>
    <property type="evidence" value="ECO:0007669"/>
    <property type="project" value="TreeGrafter"/>
</dbReference>
<feature type="coiled-coil region" evidence="2">
    <location>
        <begin position="207"/>
        <end position="248"/>
    </location>
</feature>
<keyword evidence="5" id="KW-1185">Reference proteome</keyword>
<organism evidence="4 5">
    <name type="scientific">Oryzias sinensis</name>
    <name type="common">Chinese medaka</name>
    <dbReference type="NCBI Taxonomy" id="183150"/>
    <lineage>
        <taxon>Eukaryota</taxon>
        <taxon>Metazoa</taxon>
        <taxon>Chordata</taxon>
        <taxon>Craniata</taxon>
        <taxon>Vertebrata</taxon>
        <taxon>Euteleostomi</taxon>
        <taxon>Actinopterygii</taxon>
        <taxon>Neopterygii</taxon>
        <taxon>Teleostei</taxon>
        <taxon>Neoteleostei</taxon>
        <taxon>Acanthomorphata</taxon>
        <taxon>Ovalentaria</taxon>
        <taxon>Atherinomorphae</taxon>
        <taxon>Beloniformes</taxon>
        <taxon>Adrianichthyidae</taxon>
        <taxon>Oryziinae</taxon>
        <taxon>Oryzias</taxon>
    </lineage>
</organism>
<reference evidence="4" key="2">
    <citation type="submission" date="2025-09" db="UniProtKB">
        <authorList>
            <consortium name="Ensembl"/>
        </authorList>
    </citation>
    <scope>IDENTIFICATION</scope>
</reference>
<dbReference type="Gene3D" id="1.20.5.990">
    <property type="entry name" value="Nemo cc2-lz domain - 1d5 darpin complex"/>
    <property type="match status" value="1"/>
</dbReference>
<name>A0A8C7Z059_9TELE</name>
<dbReference type="AlphaFoldDB" id="A0A8C7Z059"/>
<proteinExistence type="predicted"/>
<dbReference type="PANTHER" id="PTHR31882:SF2">
    <property type="entry name" value="TNFAIP3-INTERACTING PROTEIN 3"/>
    <property type="match status" value="1"/>
</dbReference>
<evidence type="ECO:0000256" key="1">
    <source>
        <dbReference type="ARBA" id="ARBA00023054"/>
    </source>
</evidence>
<dbReference type="GO" id="GO:0043122">
    <property type="term" value="P:regulation of canonical NF-kappaB signal transduction"/>
    <property type="evidence" value="ECO:0007669"/>
    <property type="project" value="UniProtKB-ARBA"/>
</dbReference>